<evidence type="ECO:0000259" key="4">
    <source>
        <dbReference type="PROSITE" id="PS50871"/>
    </source>
</evidence>
<protein>
    <submittedName>
        <fullName evidence="5">Triple helix repeat-containing collagen</fullName>
    </submittedName>
</protein>
<name>A0A9W3ZYZ2_BACTO</name>
<keyword evidence="5" id="KW-0176">Collagen</keyword>
<dbReference type="Gene3D" id="2.60.120.40">
    <property type="match status" value="1"/>
</dbReference>
<dbReference type="SUPFAM" id="SSF49842">
    <property type="entry name" value="TNF-like"/>
    <property type="match status" value="1"/>
</dbReference>
<dbReference type="InterPro" id="IPR001073">
    <property type="entry name" value="C1q_dom"/>
</dbReference>
<evidence type="ECO:0000256" key="3">
    <source>
        <dbReference type="SAM" id="MobiDB-lite"/>
    </source>
</evidence>
<dbReference type="InterPro" id="IPR008983">
    <property type="entry name" value="Tumour_necrosis_fac-like_dom"/>
</dbReference>
<evidence type="ECO:0000256" key="2">
    <source>
        <dbReference type="ARBA" id="ARBA00022525"/>
    </source>
</evidence>
<proteinExistence type="predicted"/>
<dbReference type="InterPro" id="IPR021201">
    <property type="entry name" value="Leader_pep_exosporium"/>
</dbReference>
<sequence>MSRKDRFNSPKIKSEISISPDLVGPTFPPIPSFTLPTGITGPTGNTGATGDTGPTGNTGATGDTGPTGPTFNINFRAEKNGAQSFTPPADIQVSYGNIIFNNGGGYSSVTNTFTAPINGIYLFSANIGFNPTLGTTSTLRITIRKNLVSVASQTIDIQFSAAESGTLTVGSSNFF</sequence>
<dbReference type="PROSITE" id="PS50871">
    <property type="entry name" value="C1Q"/>
    <property type="match status" value="1"/>
</dbReference>
<dbReference type="NCBIfam" id="TIGR03720">
    <property type="entry name" value="exospor_lead"/>
    <property type="match status" value="1"/>
</dbReference>
<feature type="domain" description="C1q" evidence="4">
    <location>
        <begin position="68"/>
        <end position="175"/>
    </location>
</feature>
<organism evidence="5 6">
    <name type="scientific">Bacillus thuringiensis subsp. tolworthi</name>
    <dbReference type="NCBI Taxonomy" id="1442"/>
    <lineage>
        <taxon>Bacteria</taxon>
        <taxon>Bacillati</taxon>
        <taxon>Bacillota</taxon>
        <taxon>Bacilli</taxon>
        <taxon>Bacillales</taxon>
        <taxon>Bacillaceae</taxon>
        <taxon>Bacillus</taxon>
        <taxon>Bacillus cereus group</taxon>
    </lineage>
</organism>
<dbReference type="RefSeq" id="WP_000087351.1">
    <property type="nucleotide sequence ID" value="NZ_AP014864.1"/>
</dbReference>
<gene>
    <name evidence="5" type="ORF">KNN_03519</name>
</gene>
<dbReference type="Pfam" id="PF00386">
    <property type="entry name" value="C1q"/>
    <property type="match status" value="1"/>
</dbReference>
<reference evidence="5 6" key="1">
    <citation type="submission" date="2015-05" db="EMBL/GenBank/DDBJ databases">
        <title>Whole genome sequence of Bacillus thuringiensis serovar tolworthi Pasteur Institute Standard strain.</title>
        <authorList>
            <person name="Kanda K."/>
            <person name="Nakashima K."/>
            <person name="Nagano Y."/>
        </authorList>
    </citation>
    <scope>NUCLEOTIDE SEQUENCE [LARGE SCALE GENOMIC DNA]</scope>
    <source>
        <strain evidence="5 6">Pasteur Institute Standard strain</strain>
    </source>
</reference>
<dbReference type="PANTHER" id="PTHR15427">
    <property type="entry name" value="EMILIN ELASTIN MICROFIBRIL INTERFACE-LOCATED PROTEIN ELASTIN MICROFIBRIL INTERFACER"/>
    <property type="match status" value="1"/>
</dbReference>
<evidence type="ECO:0000256" key="1">
    <source>
        <dbReference type="ARBA" id="ARBA00004613"/>
    </source>
</evidence>
<keyword evidence="2" id="KW-0964">Secreted</keyword>
<dbReference type="InterPro" id="IPR050392">
    <property type="entry name" value="Collagen/C1q_domain"/>
</dbReference>
<evidence type="ECO:0000313" key="5">
    <source>
        <dbReference type="EMBL" id="BAR84363.1"/>
    </source>
</evidence>
<dbReference type="PANTHER" id="PTHR15427:SF33">
    <property type="entry name" value="COLLAGEN IV NC1 DOMAIN-CONTAINING PROTEIN"/>
    <property type="match status" value="1"/>
</dbReference>
<evidence type="ECO:0000313" key="6">
    <source>
        <dbReference type="Proteomes" id="UP000055316"/>
    </source>
</evidence>
<dbReference type="EMBL" id="AP014864">
    <property type="protein sequence ID" value="BAR84363.1"/>
    <property type="molecule type" value="Genomic_DNA"/>
</dbReference>
<comment type="subcellular location">
    <subcellularLocation>
        <location evidence="1">Secreted</location>
    </subcellularLocation>
</comment>
<accession>A0A9W3ZYZ2</accession>
<dbReference type="Proteomes" id="UP000055316">
    <property type="component" value="Chromosome"/>
</dbReference>
<feature type="region of interest" description="Disordered" evidence="3">
    <location>
        <begin position="36"/>
        <end position="70"/>
    </location>
</feature>
<dbReference type="AlphaFoldDB" id="A0A9W3ZYZ2"/>